<feature type="compositionally biased region" description="Acidic residues" evidence="1">
    <location>
        <begin position="44"/>
        <end position="67"/>
    </location>
</feature>
<evidence type="ECO:0000256" key="1">
    <source>
        <dbReference type="SAM" id="MobiDB-lite"/>
    </source>
</evidence>
<dbReference type="Proteomes" id="UP000813461">
    <property type="component" value="Unassembled WGS sequence"/>
</dbReference>
<comment type="caution">
    <text evidence="2">The sequence shown here is derived from an EMBL/GenBank/DDBJ whole genome shotgun (WGS) entry which is preliminary data.</text>
</comment>
<protein>
    <submittedName>
        <fullName evidence="2">Uncharacterized protein</fullName>
    </submittedName>
</protein>
<feature type="compositionally biased region" description="Basic and acidic residues" evidence="1">
    <location>
        <begin position="19"/>
        <end position="30"/>
    </location>
</feature>
<feature type="region of interest" description="Disordered" evidence="1">
    <location>
        <begin position="235"/>
        <end position="256"/>
    </location>
</feature>
<evidence type="ECO:0000313" key="2">
    <source>
        <dbReference type="EMBL" id="KAH7080844.1"/>
    </source>
</evidence>
<organism evidence="2 3">
    <name type="scientific">Paraphoma chrysanthemicola</name>
    <dbReference type="NCBI Taxonomy" id="798071"/>
    <lineage>
        <taxon>Eukaryota</taxon>
        <taxon>Fungi</taxon>
        <taxon>Dikarya</taxon>
        <taxon>Ascomycota</taxon>
        <taxon>Pezizomycotina</taxon>
        <taxon>Dothideomycetes</taxon>
        <taxon>Pleosporomycetidae</taxon>
        <taxon>Pleosporales</taxon>
        <taxon>Pleosporineae</taxon>
        <taxon>Phaeosphaeriaceae</taxon>
        <taxon>Paraphoma</taxon>
    </lineage>
</organism>
<dbReference type="EMBL" id="JAGMVJ010000015">
    <property type="protein sequence ID" value="KAH7080844.1"/>
    <property type="molecule type" value="Genomic_DNA"/>
</dbReference>
<dbReference type="AlphaFoldDB" id="A0A8K0R2K6"/>
<accession>A0A8K0R2K6</accession>
<feature type="compositionally biased region" description="Basic and acidic residues" evidence="1">
    <location>
        <begin position="339"/>
        <end position="349"/>
    </location>
</feature>
<evidence type="ECO:0000313" key="3">
    <source>
        <dbReference type="Proteomes" id="UP000813461"/>
    </source>
</evidence>
<feature type="region of interest" description="Disordered" evidence="1">
    <location>
        <begin position="339"/>
        <end position="360"/>
    </location>
</feature>
<keyword evidence="3" id="KW-1185">Reference proteome</keyword>
<sequence>MASAWRKHGSAYTQKPTHQPRDDNVREHVDMGQSPDNPGTLTTQDDDHDTEEEEDDDVEEQEEEEQDKEPIDPRDKMIKALKKEIRAMKKELSAAKHEIMLLRTEDDDRETMFLSQVAKQLKDDLDAADALSRNGFNSVRSFDGMLKRRQKKMDARTATHNAAVATLKTEEQALQLNVKHLKVESLKLKNVPNKQEFHAGSVNNTYNYIFPGSNASVANLVVPPGQPHVAFTPPASGFGITSPASGPGRDQNNNNGDEMLGTIDPRTLRTFPLSSIAIGRPRPPTLAGHRQILGQPVARKMQPPRFKTRCTYKKCRGCRLVHDDQVEVYTNLIRTLPEFEHGSGAKDEGMLDEDGDEDLS</sequence>
<feature type="compositionally biased region" description="Acidic residues" evidence="1">
    <location>
        <begin position="350"/>
        <end position="360"/>
    </location>
</feature>
<name>A0A8K0R2K6_9PLEO</name>
<gene>
    <name evidence="2" type="ORF">FB567DRAFT_595180</name>
</gene>
<reference evidence="2" key="1">
    <citation type="journal article" date="2021" name="Nat. Commun.">
        <title>Genetic determinants of endophytism in the Arabidopsis root mycobiome.</title>
        <authorList>
            <person name="Mesny F."/>
            <person name="Miyauchi S."/>
            <person name="Thiergart T."/>
            <person name="Pickel B."/>
            <person name="Atanasova L."/>
            <person name="Karlsson M."/>
            <person name="Huettel B."/>
            <person name="Barry K.W."/>
            <person name="Haridas S."/>
            <person name="Chen C."/>
            <person name="Bauer D."/>
            <person name="Andreopoulos W."/>
            <person name="Pangilinan J."/>
            <person name="LaButti K."/>
            <person name="Riley R."/>
            <person name="Lipzen A."/>
            <person name="Clum A."/>
            <person name="Drula E."/>
            <person name="Henrissat B."/>
            <person name="Kohler A."/>
            <person name="Grigoriev I.V."/>
            <person name="Martin F.M."/>
            <person name="Hacquard S."/>
        </authorList>
    </citation>
    <scope>NUCLEOTIDE SEQUENCE</scope>
    <source>
        <strain evidence="2">MPI-SDFR-AT-0120</strain>
    </source>
</reference>
<feature type="region of interest" description="Disordered" evidence="1">
    <location>
        <begin position="1"/>
        <end position="76"/>
    </location>
</feature>
<proteinExistence type="predicted"/>